<comment type="caution">
    <text evidence="2">The sequence shown here is derived from an EMBL/GenBank/DDBJ whole genome shotgun (WGS) entry which is preliminary data.</text>
</comment>
<dbReference type="EMBL" id="CAJNOJ010000364">
    <property type="protein sequence ID" value="CAF1418719.1"/>
    <property type="molecule type" value="Genomic_DNA"/>
</dbReference>
<name>A0A815M7P0_ADIRI</name>
<keyword evidence="3" id="KW-1185">Reference proteome</keyword>
<evidence type="ECO:0000313" key="4">
    <source>
        <dbReference type="Proteomes" id="UP000663852"/>
    </source>
</evidence>
<dbReference type="Proteomes" id="UP000663852">
    <property type="component" value="Unassembled WGS sequence"/>
</dbReference>
<evidence type="ECO:0000313" key="1">
    <source>
        <dbReference type="EMBL" id="CAF1053468.1"/>
    </source>
</evidence>
<proteinExistence type="predicted"/>
<dbReference type="Proteomes" id="UP000663828">
    <property type="component" value="Unassembled WGS sequence"/>
</dbReference>
<sequence>MSLIQQSRDAFMQGIGLLAASLNLIGVNASNNQFNYRKIEQYRCSPYLHDEMIIRRFYVYETLIRHNFVVFQTDSGQTFKVHLIADIVPNDYSPVYIEIDRTYWKPDRRHVRTSNTRAGDLKLFVLHEIQKFGNYTVGLNDCRHFARAVAAFLSGQPSCTTTAATLSAFPFGPGYYYGFPTTTLTTLNSMPLQYPMGALWVN</sequence>
<evidence type="ECO:0000313" key="3">
    <source>
        <dbReference type="Proteomes" id="UP000663828"/>
    </source>
</evidence>
<organism evidence="2 4">
    <name type="scientific">Adineta ricciae</name>
    <name type="common">Rotifer</name>
    <dbReference type="NCBI Taxonomy" id="249248"/>
    <lineage>
        <taxon>Eukaryota</taxon>
        <taxon>Metazoa</taxon>
        <taxon>Spiralia</taxon>
        <taxon>Gnathifera</taxon>
        <taxon>Rotifera</taxon>
        <taxon>Eurotatoria</taxon>
        <taxon>Bdelloidea</taxon>
        <taxon>Adinetida</taxon>
        <taxon>Adinetidae</taxon>
        <taxon>Adineta</taxon>
    </lineage>
</organism>
<gene>
    <name evidence="2" type="ORF">EDS130_LOCUS37296</name>
    <name evidence="1" type="ORF">XAT740_LOCUS15898</name>
</gene>
<dbReference type="EMBL" id="CAJNOR010000998">
    <property type="protein sequence ID" value="CAF1053468.1"/>
    <property type="molecule type" value="Genomic_DNA"/>
</dbReference>
<protein>
    <submittedName>
        <fullName evidence="2">Uncharacterized protein</fullName>
    </submittedName>
</protein>
<accession>A0A815M7P0</accession>
<evidence type="ECO:0000313" key="2">
    <source>
        <dbReference type="EMBL" id="CAF1418719.1"/>
    </source>
</evidence>
<reference evidence="2" key="1">
    <citation type="submission" date="2021-02" db="EMBL/GenBank/DDBJ databases">
        <authorList>
            <person name="Nowell W R."/>
        </authorList>
    </citation>
    <scope>NUCLEOTIDE SEQUENCE</scope>
</reference>
<dbReference type="AlphaFoldDB" id="A0A815M7P0"/>
<dbReference type="OrthoDB" id="10037775at2759"/>